<dbReference type="PATRIC" id="fig|1348973.3.peg.3993"/>
<dbReference type="OrthoDB" id="7869153at2"/>
<dbReference type="EMBL" id="JJRY01000023">
    <property type="protein sequence ID" value="KEF36691.1"/>
    <property type="molecule type" value="Genomic_DNA"/>
</dbReference>
<organism evidence="3 4">
    <name type="scientific">Schinkia azotoformans MEV2011</name>
    <dbReference type="NCBI Taxonomy" id="1348973"/>
    <lineage>
        <taxon>Bacteria</taxon>
        <taxon>Bacillati</taxon>
        <taxon>Bacillota</taxon>
        <taxon>Bacilli</taxon>
        <taxon>Bacillales</taxon>
        <taxon>Bacillaceae</taxon>
        <taxon>Calidifontibacillus/Schinkia group</taxon>
        <taxon>Schinkia</taxon>
    </lineage>
</organism>
<dbReference type="Pfam" id="PF14398">
    <property type="entry name" value="ATPgrasp_YheCD"/>
    <property type="match status" value="1"/>
</dbReference>
<dbReference type="InterPro" id="IPR011761">
    <property type="entry name" value="ATP-grasp"/>
</dbReference>
<feature type="domain" description="ATP-grasp" evidence="2">
    <location>
        <begin position="213"/>
        <end position="451"/>
    </location>
</feature>
<dbReference type="AlphaFoldDB" id="A0A072NGR4"/>
<dbReference type="GO" id="GO:0043774">
    <property type="term" value="F:coenzyme F420-2 alpha-glutamyl ligase activity"/>
    <property type="evidence" value="ECO:0007669"/>
    <property type="project" value="TreeGrafter"/>
</dbReference>
<dbReference type="Gene3D" id="3.30.470.20">
    <property type="entry name" value="ATP-grasp fold, B domain"/>
    <property type="match status" value="1"/>
</dbReference>
<comment type="caution">
    <text evidence="3">The sequence shown here is derived from an EMBL/GenBank/DDBJ whole genome shotgun (WGS) entry which is preliminary data.</text>
</comment>
<dbReference type="Proteomes" id="UP000027936">
    <property type="component" value="Unassembled WGS sequence"/>
</dbReference>
<dbReference type="GO" id="GO:0046872">
    <property type="term" value="F:metal ion binding"/>
    <property type="evidence" value="ECO:0007669"/>
    <property type="project" value="InterPro"/>
</dbReference>
<gene>
    <name evidence="3" type="ORF">M670_04108</name>
</gene>
<dbReference type="PANTHER" id="PTHR21621">
    <property type="entry name" value="RIBOSOMAL PROTEIN S6 MODIFICATION PROTEIN"/>
    <property type="match status" value="1"/>
</dbReference>
<evidence type="ECO:0000313" key="3">
    <source>
        <dbReference type="EMBL" id="KEF36691.1"/>
    </source>
</evidence>
<dbReference type="PROSITE" id="PS50975">
    <property type="entry name" value="ATP_GRASP"/>
    <property type="match status" value="1"/>
</dbReference>
<dbReference type="GO" id="GO:0005737">
    <property type="term" value="C:cytoplasm"/>
    <property type="evidence" value="ECO:0007669"/>
    <property type="project" value="TreeGrafter"/>
</dbReference>
<keyword evidence="1" id="KW-0547">Nucleotide-binding</keyword>
<accession>A0A072NGR4</accession>
<proteinExistence type="predicted"/>
<dbReference type="InterPro" id="IPR026838">
    <property type="entry name" value="YheC/D"/>
</dbReference>
<dbReference type="GO" id="GO:0005524">
    <property type="term" value="F:ATP binding"/>
    <property type="evidence" value="ECO:0007669"/>
    <property type="project" value="UniProtKB-UniRule"/>
</dbReference>
<reference evidence="3 4" key="1">
    <citation type="submission" date="2014-04" db="EMBL/GenBank/DDBJ databases">
        <title>Draft genome sequence of Bacillus azotoformans MEV2011, a (co-) denitrifying strain unable to grow in the presence of oxygen.</title>
        <authorList>
            <person name="Nielsen M."/>
            <person name="Schreiber L."/>
            <person name="Finster K."/>
            <person name="Schramm A."/>
        </authorList>
    </citation>
    <scope>NUCLEOTIDE SEQUENCE [LARGE SCALE GENOMIC DNA]</scope>
    <source>
        <strain evidence="3 4">MEV2011</strain>
    </source>
</reference>
<protein>
    <submittedName>
        <fullName evidence="3">YheC/D like ATP-grasp</fullName>
    </submittedName>
</protein>
<dbReference type="RefSeq" id="WP_051678327.1">
    <property type="nucleotide sequence ID" value="NZ_JJRY01000023.1"/>
</dbReference>
<dbReference type="PANTHER" id="PTHR21621:SF2">
    <property type="entry name" value="COENZYME GAMMA-F420-2:ALPHA-L-GLUTAMATE LIGASE"/>
    <property type="match status" value="1"/>
</dbReference>
<dbReference type="SUPFAM" id="SSF56059">
    <property type="entry name" value="Glutathione synthetase ATP-binding domain-like"/>
    <property type="match status" value="1"/>
</dbReference>
<evidence type="ECO:0000313" key="4">
    <source>
        <dbReference type="Proteomes" id="UP000027936"/>
    </source>
</evidence>
<keyword evidence="1" id="KW-0067">ATP-binding</keyword>
<evidence type="ECO:0000256" key="1">
    <source>
        <dbReference type="PROSITE-ProRule" id="PRU00409"/>
    </source>
</evidence>
<name>A0A072NGR4_SCHAZ</name>
<evidence type="ECO:0000259" key="2">
    <source>
        <dbReference type="PROSITE" id="PS50975"/>
    </source>
</evidence>
<sequence>MKNMFKVQILPLDHTEAESSTIIIISSDLSKQTNTSHGQKISLVAGNQVVDCIIHVSSSKEKSTIYCADAILEGLYLPIDSFTIFVNIHSNKRVWELGPFVGIVTDRIHNNHFGTIHDFLEELQAYGYEQHILVYVFHFESLYNDYVNGYMYSLAEKNWKEGKLPVPHVVHNRIHSRLVERSEKAKQFFERLKQANIPYFNERFLNKWHVYEVLSSQEHLLPYLPDTKLLNGRRTFEEMVNKHNFLFLKPVHGSQGKNIFKVESKEERFLLDYSTFSGEIEKEFPTIQLLYEAIQPRLQKQRYIIQQGISLLAYEEDRPLDFRLLCHRHNETEWVVTSTVARVSSKNEFVSNLSRGGELFKIEKALVDHFDKKTIVQIGQLLKEIAIEAALIIDQHADGIYGELGIDLALDKDGKPWIIEINTKPSKNQDPEGFTPKVRPSAKAILIYCYSLSGWRL</sequence>